<dbReference type="EMBL" id="BFBR01000010">
    <property type="protein sequence ID" value="GBF59166.1"/>
    <property type="molecule type" value="Genomic_DNA"/>
</dbReference>
<keyword evidence="1" id="KW-0812">Transmembrane</keyword>
<evidence type="ECO:0000313" key="3">
    <source>
        <dbReference type="Proteomes" id="UP000245086"/>
    </source>
</evidence>
<sequence>MTGPTQPTRNSAAKPIEASEKQLLKYTTYRTVFGTLSAFWKATGASLTLILASNNVPSVLETFDVQLARLLLIANILLMGLFAIYCDLAQALNSVKFDLMREKLK</sequence>
<feature type="transmembrane region" description="Helical" evidence="1">
    <location>
        <begin position="72"/>
        <end position="95"/>
    </location>
</feature>
<protein>
    <submittedName>
        <fullName evidence="2">Uncharacterized protein</fullName>
    </submittedName>
</protein>
<dbReference type="AlphaFoldDB" id="A0A2P2EDN6"/>
<keyword evidence="3" id="KW-1185">Reference proteome</keyword>
<evidence type="ECO:0000256" key="1">
    <source>
        <dbReference type="SAM" id="Phobius"/>
    </source>
</evidence>
<dbReference type="RefSeq" id="WP_108986064.1">
    <property type="nucleotide sequence ID" value="NZ_BFBR01000010.1"/>
</dbReference>
<name>A0A2P2EDN6_9PROT</name>
<feature type="transmembrane region" description="Helical" evidence="1">
    <location>
        <begin position="31"/>
        <end position="52"/>
    </location>
</feature>
<proteinExistence type="predicted"/>
<accession>A0A2P2EDN6</accession>
<keyword evidence="1" id="KW-1133">Transmembrane helix</keyword>
<reference evidence="2 3" key="1">
    <citation type="journal article" date="2018" name="Genome Announc.">
        <title>Draft Genome Sequence of "Candidatus Phycosocius bacilliformis," an Alphaproteobacterial Ectosymbiont of the Hydrocarbon-Producing Green Alga Botryococcus braunii.</title>
        <authorList>
            <person name="Tanabe Y."/>
            <person name="Yamaguchi H."/>
            <person name="Watanabe M.M."/>
        </authorList>
    </citation>
    <scope>NUCLEOTIDE SEQUENCE [LARGE SCALE GENOMIC DNA]</scope>
    <source>
        <strain evidence="2 3">BOTRYCO-2</strain>
    </source>
</reference>
<keyword evidence="1" id="KW-0472">Membrane</keyword>
<gene>
    <name evidence="2" type="ORF">PbB2_02858</name>
</gene>
<comment type="caution">
    <text evidence="2">The sequence shown here is derived from an EMBL/GenBank/DDBJ whole genome shotgun (WGS) entry which is preliminary data.</text>
</comment>
<dbReference type="Proteomes" id="UP000245086">
    <property type="component" value="Unassembled WGS sequence"/>
</dbReference>
<organism evidence="2 3">
    <name type="scientific">Candidatus Phycosocius bacilliformis</name>
    <dbReference type="NCBI Taxonomy" id="1445552"/>
    <lineage>
        <taxon>Bacteria</taxon>
        <taxon>Pseudomonadati</taxon>
        <taxon>Pseudomonadota</taxon>
        <taxon>Alphaproteobacteria</taxon>
        <taxon>Caulobacterales</taxon>
        <taxon>Caulobacterales incertae sedis</taxon>
        <taxon>Candidatus Phycosocius</taxon>
    </lineage>
</organism>
<evidence type="ECO:0000313" key="2">
    <source>
        <dbReference type="EMBL" id="GBF59166.1"/>
    </source>
</evidence>